<dbReference type="InterPro" id="IPR052594">
    <property type="entry name" value="J_domain-containing_protein"/>
</dbReference>
<keyword evidence="2" id="KW-0472">Membrane</keyword>
<proteinExistence type="predicted"/>
<dbReference type="EMBL" id="QPFP01000006">
    <property type="protein sequence ID" value="TEB35908.1"/>
    <property type="molecule type" value="Genomic_DNA"/>
</dbReference>
<dbReference type="PRINTS" id="PR00625">
    <property type="entry name" value="JDOMAIN"/>
</dbReference>
<dbReference type="PROSITE" id="PS50076">
    <property type="entry name" value="DNAJ_2"/>
    <property type="match status" value="1"/>
</dbReference>
<evidence type="ECO:0000256" key="2">
    <source>
        <dbReference type="SAM" id="Phobius"/>
    </source>
</evidence>
<dbReference type="SMART" id="SM00014">
    <property type="entry name" value="acidPPc"/>
    <property type="match status" value="1"/>
</dbReference>
<comment type="caution">
    <text evidence="4">The sequence shown here is derived from an EMBL/GenBank/DDBJ whole genome shotgun (WGS) entry which is preliminary data.</text>
</comment>
<dbReference type="PANTHER" id="PTHR44144:SF1">
    <property type="entry name" value="DNAJ HOMOLOG SUBFAMILY C MEMBER 9"/>
    <property type="match status" value="1"/>
</dbReference>
<dbReference type="GO" id="GO:0005634">
    <property type="term" value="C:nucleus"/>
    <property type="evidence" value="ECO:0007669"/>
    <property type="project" value="TreeGrafter"/>
</dbReference>
<keyword evidence="2" id="KW-1133">Transmembrane helix</keyword>
<dbReference type="Proteomes" id="UP000298030">
    <property type="component" value="Unassembled WGS sequence"/>
</dbReference>
<keyword evidence="2" id="KW-0812">Transmembrane</keyword>
<dbReference type="InterPro" id="IPR000326">
    <property type="entry name" value="PAP2/HPO"/>
</dbReference>
<dbReference type="SUPFAM" id="SSF48317">
    <property type="entry name" value="Acid phosphatase/Vanadium-dependent haloperoxidase"/>
    <property type="match status" value="1"/>
</dbReference>
<dbReference type="GO" id="GO:0005737">
    <property type="term" value="C:cytoplasm"/>
    <property type="evidence" value="ECO:0007669"/>
    <property type="project" value="TreeGrafter"/>
</dbReference>
<reference evidence="4 5" key="1">
    <citation type="journal article" date="2019" name="Nat. Ecol. Evol.">
        <title>Megaphylogeny resolves global patterns of mushroom evolution.</title>
        <authorList>
            <person name="Varga T."/>
            <person name="Krizsan K."/>
            <person name="Foldi C."/>
            <person name="Dima B."/>
            <person name="Sanchez-Garcia M."/>
            <person name="Sanchez-Ramirez S."/>
            <person name="Szollosi G.J."/>
            <person name="Szarkandi J.G."/>
            <person name="Papp V."/>
            <person name="Albert L."/>
            <person name="Andreopoulos W."/>
            <person name="Angelini C."/>
            <person name="Antonin V."/>
            <person name="Barry K.W."/>
            <person name="Bougher N.L."/>
            <person name="Buchanan P."/>
            <person name="Buyck B."/>
            <person name="Bense V."/>
            <person name="Catcheside P."/>
            <person name="Chovatia M."/>
            <person name="Cooper J."/>
            <person name="Damon W."/>
            <person name="Desjardin D."/>
            <person name="Finy P."/>
            <person name="Geml J."/>
            <person name="Haridas S."/>
            <person name="Hughes K."/>
            <person name="Justo A."/>
            <person name="Karasinski D."/>
            <person name="Kautmanova I."/>
            <person name="Kiss B."/>
            <person name="Kocsube S."/>
            <person name="Kotiranta H."/>
            <person name="LaButti K.M."/>
            <person name="Lechner B.E."/>
            <person name="Liimatainen K."/>
            <person name="Lipzen A."/>
            <person name="Lukacs Z."/>
            <person name="Mihaltcheva S."/>
            <person name="Morgado L.N."/>
            <person name="Niskanen T."/>
            <person name="Noordeloos M.E."/>
            <person name="Ohm R.A."/>
            <person name="Ortiz-Santana B."/>
            <person name="Ovrebo C."/>
            <person name="Racz N."/>
            <person name="Riley R."/>
            <person name="Savchenko A."/>
            <person name="Shiryaev A."/>
            <person name="Soop K."/>
            <person name="Spirin V."/>
            <person name="Szebenyi C."/>
            <person name="Tomsovsky M."/>
            <person name="Tulloss R.E."/>
            <person name="Uehling J."/>
            <person name="Grigoriev I.V."/>
            <person name="Vagvolgyi C."/>
            <person name="Papp T."/>
            <person name="Martin F.M."/>
            <person name="Miettinen O."/>
            <person name="Hibbett D.S."/>
            <person name="Nagy L.G."/>
        </authorList>
    </citation>
    <scope>NUCLEOTIDE SEQUENCE [LARGE SCALE GENOMIC DNA]</scope>
    <source>
        <strain evidence="4 5">FP101781</strain>
    </source>
</reference>
<keyword evidence="5" id="KW-1185">Reference proteome</keyword>
<accession>A0A4Y7TPR4</accession>
<dbReference type="OrthoDB" id="110024at2759"/>
<feature type="region of interest" description="Disordered" evidence="1">
    <location>
        <begin position="421"/>
        <end position="446"/>
    </location>
</feature>
<evidence type="ECO:0000259" key="3">
    <source>
        <dbReference type="PROSITE" id="PS50076"/>
    </source>
</evidence>
<dbReference type="InterPro" id="IPR036938">
    <property type="entry name" value="PAP2/HPO_sf"/>
</dbReference>
<name>A0A4Y7TPR4_COPMI</name>
<dbReference type="SMART" id="SM00271">
    <property type="entry name" value="DnaJ"/>
    <property type="match status" value="1"/>
</dbReference>
<dbReference type="GO" id="GO:0031072">
    <property type="term" value="F:heat shock protein binding"/>
    <property type="evidence" value="ECO:0007669"/>
    <property type="project" value="TreeGrafter"/>
</dbReference>
<feature type="transmembrane region" description="Helical" evidence="2">
    <location>
        <begin position="114"/>
        <end position="132"/>
    </location>
</feature>
<dbReference type="Pfam" id="PF00226">
    <property type="entry name" value="DnaJ"/>
    <property type="match status" value="1"/>
</dbReference>
<dbReference type="AlphaFoldDB" id="A0A4Y7TPR4"/>
<gene>
    <name evidence="4" type="ORF">FA13DRAFT_1771453</name>
</gene>
<dbReference type="PANTHER" id="PTHR44144">
    <property type="entry name" value="DNAJ HOMOLOG SUBFAMILY C MEMBER 9"/>
    <property type="match status" value="1"/>
</dbReference>
<organism evidence="4 5">
    <name type="scientific">Coprinellus micaceus</name>
    <name type="common">Glistening ink-cap mushroom</name>
    <name type="synonym">Coprinus micaceus</name>
    <dbReference type="NCBI Taxonomy" id="71717"/>
    <lineage>
        <taxon>Eukaryota</taxon>
        <taxon>Fungi</taxon>
        <taxon>Dikarya</taxon>
        <taxon>Basidiomycota</taxon>
        <taxon>Agaricomycotina</taxon>
        <taxon>Agaricomycetes</taxon>
        <taxon>Agaricomycetidae</taxon>
        <taxon>Agaricales</taxon>
        <taxon>Agaricineae</taxon>
        <taxon>Psathyrellaceae</taxon>
        <taxon>Coprinellus</taxon>
    </lineage>
</organism>
<dbReference type="InterPro" id="IPR018253">
    <property type="entry name" value="DnaJ_domain_CS"/>
</dbReference>
<dbReference type="CDD" id="cd06257">
    <property type="entry name" value="DnaJ"/>
    <property type="match status" value="1"/>
</dbReference>
<dbReference type="STRING" id="71717.A0A4Y7TPR4"/>
<dbReference type="Gene3D" id="1.10.287.110">
    <property type="entry name" value="DnaJ domain"/>
    <property type="match status" value="1"/>
</dbReference>
<dbReference type="InterPro" id="IPR036869">
    <property type="entry name" value="J_dom_sf"/>
</dbReference>
<sequence>MGPTNALLLLFLDRASIIVASCLTAFVFYSRSAGAVYFGLASAACSITVKIIKRLVRQARPHGESVVVKGRTKKSYGMPSTHSAVVSFQATYVLLACLALPIHPNFPQNTVSRILPPLVVIPWATAIMVSRVRLGYHTWAQVIVGFAYGVCAAGALFALWANSWKHSYGVVMDRYIQDFQYTTVPTLRIRPPWLFQRLFLDDNDPISQFFPGEEDVDLYAVLNLAKDSTTDDIKKSYRRLALTYHPDKHATSSEQAKADASAKFQQIGFAYAVLSDEKRKARYDKTGRTDEGFELSAGEDGWEAYFEDLFDRVTRGKLDEMKKEYQGSQEEVEDLKSAYLETEGSIGEIMTYIPHSTHEDEARFVMVISSLIAKKELKSTKAWKESVKDEKSKLARKKAGEKEAKEAEELAKELGVWDEFFGTGKPTEKKKKGKSAEPATGEGDEDYSALQALILQKRKKNADDLIDSLAAKYAPKSSGKGKGKKRARDDEEEEVPTSKKARAAEPPEIDDEEFAKLQEKVCGPKSKSSADVKPKGKGKAKAKGKGAKAKTK</sequence>
<evidence type="ECO:0000313" key="5">
    <source>
        <dbReference type="Proteomes" id="UP000298030"/>
    </source>
</evidence>
<feature type="transmembrane region" description="Helical" evidence="2">
    <location>
        <begin position="83"/>
        <end position="102"/>
    </location>
</feature>
<evidence type="ECO:0000256" key="1">
    <source>
        <dbReference type="SAM" id="MobiDB-lite"/>
    </source>
</evidence>
<dbReference type="Gene3D" id="1.20.144.10">
    <property type="entry name" value="Phosphatidic acid phosphatase type 2/haloperoxidase"/>
    <property type="match status" value="1"/>
</dbReference>
<feature type="transmembrane region" description="Helical" evidence="2">
    <location>
        <begin position="35"/>
        <end position="52"/>
    </location>
</feature>
<feature type="region of interest" description="Disordered" evidence="1">
    <location>
        <begin position="469"/>
        <end position="552"/>
    </location>
</feature>
<feature type="transmembrane region" description="Helical" evidence="2">
    <location>
        <begin position="139"/>
        <end position="161"/>
    </location>
</feature>
<feature type="transmembrane region" description="Helical" evidence="2">
    <location>
        <begin position="7"/>
        <end position="29"/>
    </location>
</feature>
<evidence type="ECO:0000313" key="4">
    <source>
        <dbReference type="EMBL" id="TEB35908.1"/>
    </source>
</evidence>
<feature type="compositionally biased region" description="Basic residues" evidence="1">
    <location>
        <begin position="535"/>
        <end position="552"/>
    </location>
</feature>
<dbReference type="PROSITE" id="PS00636">
    <property type="entry name" value="DNAJ_1"/>
    <property type="match status" value="1"/>
</dbReference>
<dbReference type="InterPro" id="IPR056453">
    <property type="entry name" value="HTH_DNAJC9"/>
</dbReference>
<dbReference type="Pfam" id="PF01569">
    <property type="entry name" value="PAP2"/>
    <property type="match status" value="1"/>
</dbReference>
<dbReference type="SUPFAM" id="SSF46565">
    <property type="entry name" value="Chaperone J-domain"/>
    <property type="match status" value="1"/>
</dbReference>
<feature type="domain" description="J" evidence="3">
    <location>
        <begin position="217"/>
        <end position="287"/>
    </location>
</feature>
<dbReference type="InterPro" id="IPR001623">
    <property type="entry name" value="DnaJ_domain"/>
</dbReference>
<dbReference type="Pfam" id="PF23302">
    <property type="entry name" value="HTH_DNAJC9"/>
    <property type="match status" value="1"/>
</dbReference>
<protein>
    <submittedName>
        <fullName evidence="4">DnaJ-domain-containing protein</fullName>
    </submittedName>
</protein>